<dbReference type="AlphaFoldDB" id="A0A1H4ZFV9"/>
<protein>
    <submittedName>
        <fullName evidence="3">Uncharacterized SAM-binding protein YcdF, DUF218 family</fullName>
    </submittedName>
</protein>
<dbReference type="CDD" id="cd06259">
    <property type="entry name" value="YdcF-like"/>
    <property type="match status" value="1"/>
</dbReference>
<keyword evidence="1" id="KW-0472">Membrane</keyword>
<dbReference type="Gene3D" id="3.40.50.620">
    <property type="entry name" value="HUPs"/>
    <property type="match status" value="1"/>
</dbReference>
<gene>
    <name evidence="3" type="ORF">SAMN04489727_7239</name>
</gene>
<evidence type="ECO:0000313" key="4">
    <source>
        <dbReference type="Proteomes" id="UP000199622"/>
    </source>
</evidence>
<feature type="domain" description="DUF218" evidence="2">
    <location>
        <begin position="53"/>
        <end position="198"/>
    </location>
</feature>
<keyword evidence="1" id="KW-1133">Transmembrane helix</keyword>
<dbReference type="GO" id="GO:0005886">
    <property type="term" value="C:plasma membrane"/>
    <property type="evidence" value="ECO:0007669"/>
    <property type="project" value="TreeGrafter"/>
</dbReference>
<dbReference type="EMBL" id="FNSO01000004">
    <property type="protein sequence ID" value="SED28374.1"/>
    <property type="molecule type" value="Genomic_DNA"/>
</dbReference>
<evidence type="ECO:0000259" key="2">
    <source>
        <dbReference type="Pfam" id="PF02698"/>
    </source>
</evidence>
<dbReference type="InterPro" id="IPR003848">
    <property type="entry name" value="DUF218"/>
</dbReference>
<evidence type="ECO:0000256" key="1">
    <source>
        <dbReference type="SAM" id="Phobius"/>
    </source>
</evidence>
<dbReference type="STRING" id="208445.SAMN04489727_7239"/>
<feature type="transmembrane region" description="Helical" evidence="1">
    <location>
        <begin position="21"/>
        <end position="41"/>
    </location>
</feature>
<sequence>MGRVGTAERTKPSLSSWARRIALGTLFVLVALVGGTAFRVWQVARENDRTPADVIVVLGAAQYNGKPSDIYAARLAKAKQLYDAGVAKTIVTAGGKKAEDNFTEARAGQLWLTRRGVPSSATLAVGEGSDTLRSLRAVAQQVEARGWRTAVLVSDPWHSFRARTMADDLGLDAWTAPTHSGPIVQERVTQVRYIVRETGALLYYRLTKTPADDLFATFLG</sequence>
<dbReference type="Pfam" id="PF02698">
    <property type="entry name" value="DUF218"/>
    <property type="match status" value="1"/>
</dbReference>
<proteinExistence type="predicted"/>
<accession>A0A1H4ZFV9</accession>
<dbReference type="Proteomes" id="UP000199622">
    <property type="component" value="Unassembled WGS sequence"/>
</dbReference>
<reference evidence="4" key="1">
    <citation type="submission" date="2016-10" db="EMBL/GenBank/DDBJ databases">
        <authorList>
            <person name="Varghese N."/>
            <person name="Submissions S."/>
        </authorList>
    </citation>
    <scope>NUCLEOTIDE SEQUENCE [LARGE SCALE GENOMIC DNA]</scope>
    <source>
        <strain evidence="4">DSM 44544</strain>
    </source>
</reference>
<dbReference type="InterPro" id="IPR014729">
    <property type="entry name" value="Rossmann-like_a/b/a_fold"/>
</dbReference>
<name>A0A1H4ZFV9_9PSEU</name>
<dbReference type="InterPro" id="IPR051599">
    <property type="entry name" value="Cell_Envelope_Assoc"/>
</dbReference>
<dbReference type="PANTHER" id="PTHR30336:SF20">
    <property type="entry name" value="DUF218 DOMAIN-CONTAINING PROTEIN"/>
    <property type="match status" value="1"/>
</dbReference>
<dbReference type="PANTHER" id="PTHR30336">
    <property type="entry name" value="INNER MEMBRANE PROTEIN, PROBABLE PERMEASE"/>
    <property type="match status" value="1"/>
</dbReference>
<keyword evidence="4" id="KW-1185">Reference proteome</keyword>
<evidence type="ECO:0000313" key="3">
    <source>
        <dbReference type="EMBL" id="SED28374.1"/>
    </source>
</evidence>
<keyword evidence="1" id="KW-0812">Transmembrane</keyword>
<organism evidence="3 4">
    <name type="scientific">Amycolatopsis tolypomycina</name>
    <dbReference type="NCBI Taxonomy" id="208445"/>
    <lineage>
        <taxon>Bacteria</taxon>
        <taxon>Bacillati</taxon>
        <taxon>Actinomycetota</taxon>
        <taxon>Actinomycetes</taxon>
        <taxon>Pseudonocardiales</taxon>
        <taxon>Pseudonocardiaceae</taxon>
        <taxon>Amycolatopsis</taxon>
    </lineage>
</organism>